<dbReference type="AlphaFoldDB" id="A0A813DDC0"/>
<keyword evidence="2" id="KW-1185">Reference proteome</keyword>
<proteinExistence type="predicted"/>
<evidence type="ECO:0000313" key="1">
    <source>
        <dbReference type="EMBL" id="CAE8583602.1"/>
    </source>
</evidence>
<evidence type="ECO:0000313" key="2">
    <source>
        <dbReference type="Proteomes" id="UP000654075"/>
    </source>
</evidence>
<organism evidence="1 2">
    <name type="scientific">Polarella glacialis</name>
    <name type="common">Dinoflagellate</name>
    <dbReference type="NCBI Taxonomy" id="89957"/>
    <lineage>
        <taxon>Eukaryota</taxon>
        <taxon>Sar</taxon>
        <taxon>Alveolata</taxon>
        <taxon>Dinophyceae</taxon>
        <taxon>Suessiales</taxon>
        <taxon>Suessiaceae</taxon>
        <taxon>Polarella</taxon>
    </lineage>
</organism>
<accession>A0A813DDC0</accession>
<dbReference type="EMBL" id="CAJNNV010000804">
    <property type="protein sequence ID" value="CAE8583602.1"/>
    <property type="molecule type" value="Genomic_DNA"/>
</dbReference>
<gene>
    <name evidence="1" type="ORF">PGLA1383_LOCUS2559</name>
</gene>
<protein>
    <submittedName>
        <fullName evidence="1">Uncharacterized protein</fullName>
    </submittedName>
</protein>
<comment type="caution">
    <text evidence="1">The sequence shown here is derived from an EMBL/GenBank/DDBJ whole genome shotgun (WGS) entry which is preliminary data.</text>
</comment>
<dbReference type="Proteomes" id="UP000654075">
    <property type="component" value="Unassembled WGS sequence"/>
</dbReference>
<sequence length="100" mass="11068">MFQGRLHCRRHAGPRIHALIYDLCCLLLAKAPSRKACTVYTWSIHSDRTNASVLLLESGLPPNQKELRLLLEKAIAEGTPTCKQHQSCATITALEDTSIA</sequence>
<name>A0A813DDC0_POLGL</name>
<reference evidence="1" key="1">
    <citation type="submission" date="2021-02" db="EMBL/GenBank/DDBJ databases">
        <authorList>
            <person name="Dougan E. K."/>
            <person name="Rhodes N."/>
            <person name="Thang M."/>
            <person name="Chan C."/>
        </authorList>
    </citation>
    <scope>NUCLEOTIDE SEQUENCE</scope>
</reference>